<sequence length="169" mass="19440">MAEPQEPLSLFKLACVAMRKDAKNGNLKLRLGLHNVSPDVKKCIWDQCSLMEIITLCADLGSTEIFSHIIRSKEIEVYAYKSVDKMCTIKVSCIGKPTLTWFITSERLEWHTAYEWDNTYFELKVGNVCYSAYKKASCIVSEVFELNLPDHAQADIANWVYRLFRNDIC</sequence>
<dbReference type="EMBL" id="GL379787">
    <property type="protein sequence ID" value="EGT30881.1"/>
    <property type="molecule type" value="Genomic_DNA"/>
</dbReference>
<accession>G0MAA3</accession>
<reference evidence="2" key="1">
    <citation type="submission" date="2011-07" db="EMBL/GenBank/DDBJ databases">
        <authorList>
            <consortium name="Caenorhabditis brenneri Sequencing and Analysis Consortium"/>
            <person name="Wilson R.K."/>
        </authorList>
    </citation>
    <scope>NUCLEOTIDE SEQUENCE [LARGE SCALE GENOMIC DNA]</scope>
    <source>
        <strain evidence="2">PB2801</strain>
    </source>
</reference>
<organism evidence="2">
    <name type="scientific">Caenorhabditis brenneri</name>
    <name type="common">Nematode worm</name>
    <dbReference type="NCBI Taxonomy" id="135651"/>
    <lineage>
        <taxon>Eukaryota</taxon>
        <taxon>Metazoa</taxon>
        <taxon>Ecdysozoa</taxon>
        <taxon>Nematoda</taxon>
        <taxon>Chromadorea</taxon>
        <taxon>Rhabditida</taxon>
        <taxon>Rhabditina</taxon>
        <taxon>Rhabditomorpha</taxon>
        <taxon>Rhabditoidea</taxon>
        <taxon>Rhabditidae</taxon>
        <taxon>Peloderinae</taxon>
        <taxon>Caenorhabditis</taxon>
    </lineage>
</organism>
<name>G0MAA3_CAEBE</name>
<dbReference type="AlphaFoldDB" id="G0MAA3"/>
<dbReference type="HOGENOM" id="CLU_1595972_0_0_1"/>
<evidence type="ECO:0000313" key="1">
    <source>
        <dbReference type="EMBL" id="EGT30881.1"/>
    </source>
</evidence>
<keyword evidence="2" id="KW-1185">Reference proteome</keyword>
<evidence type="ECO:0000313" key="2">
    <source>
        <dbReference type="Proteomes" id="UP000008068"/>
    </source>
</evidence>
<protein>
    <submittedName>
        <fullName evidence="1">Uncharacterized protein</fullName>
    </submittedName>
</protein>
<dbReference type="Proteomes" id="UP000008068">
    <property type="component" value="Unassembled WGS sequence"/>
</dbReference>
<proteinExistence type="predicted"/>
<gene>
    <name evidence="1" type="ORF">CAEBREN_17899</name>
</gene>
<dbReference type="InParanoid" id="G0MAA3"/>